<keyword evidence="4" id="KW-0804">Transcription</keyword>
<name>T1X9W9_VARPD</name>
<protein>
    <submittedName>
        <fullName evidence="6">Transcriptional regulator, LysR family</fullName>
    </submittedName>
</protein>
<accession>T1X9W9</accession>
<organism evidence="6 7">
    <name type="scientific">Variovorax paradoxus B4</name>
    <dbReference type="NCBI Taxonomy" id="1246301"/>
    <lineage>
        <taxon>Bacteria</taxon>
        <taxon>Pseudomonadati</taxon>
        <taxon>Pseudomonadota</taxon>
        <taxon>Betaproteobacteria</taxon>
        <taxon>Burkholderiales</taxon>
        <taxon>Comamonadaceae</taxon>
        <taxon>Variovorax</taxon>
    </lineage>
</organism>
<evidence type="ECO:0000256" key="3">
    <source>
        <dbReference type="ARBA" id="ARBA00023125"/>
    </source>
</evidence>
<dbReference type="Pfam" id="PF03466">
    <property type="entry name" value="LysR_substrate"/>
    <property type="match status" value="1"/>
</dbReference>
<keyword evidence="2" id="KW-0805">Transcription regulation</keyword>
<sequence>MTLQQLRDLMAVVQHGGFRAAARALNVAQAGLTKSVARLEEEHSIVLIDRTAKGIALSAQGEIFLSHAQAVLLESERAEDWLRRLKSQVTSVSLGVSIEPSLQLTPAVLADFRKRFPDVAIHMSQSSSSELLAAIRDNRIELAVTRIPESLEAHDLRIDLLYKSNATIFARRGHPRRNVTSIRDLADLEWVVVGSPRRAGIDDESIKELFLEQQLGRPRLAAVCDSLFGAVSMLLESDCVARLPITLLEHPLTKSLLTEIRVDEQKNRYYSIAVISKASRRLSEEARVLVSMLKSFSRMRAALPSHPPGIDSGRV</sequence>
<dbReference type="EMBL" id="CP003911">
    <property type="protein sequence ID" value="AGU49348.1"/>
    <property type="molecule type" value="Genomic_DNA"/>
</dbReference>
<dbReference type="Pfam" id="PF00126">
    <property type="entry name" value="HTH_1"/>
    <property type="match status" value="1"/>
</dbReference>
<evidence type="ECO:0000256" key="4">
    <source>
        <dbReference type="ARBA" id="ARBA00023163"/>
    </source>
</evidence>
<dbReference type="SUPFAM" id="SSF53850">
    <property type="entry name" value="Periplasmic binding protein-like II"/>
    <property type="match status" value="1"/>
</dbReference>
<dbReference type="PANTHER" id="PTHR30126">
    <property type="entry name" value="HTH-TYPE TRANSCRIPTIONAL REGULATOR"/>
    <property type="match status" value="1"/>
</dbReference>
<feature type="domain" description="HTH lysR-type" evidence="5">
    <location>
        <begin position="1"/>
        <end position="58"/>
    </location>
</feature>
<reference evidence="6 7" key="1">
    <citation type="submission" date="2012-10" db="EMBL/GenBank/DDBJ databases">
        <title>Genome sequence of Variovorax paradoxus B4.</title>
        <authorList>
            <person name="Schuldes J."/>
            <person name="Brandt U."/>
            <person name="Hiessl S."/>
            <person name="Wuebbeler J.H."/>
            <person name="Thuermer A."/>
            <person name="Steinbuechel A."/>
            <person name="Daniel R."/>
        </authorList>
    </citation>
    <scope>NUCLEOTIDE SEQUENCE [LARGE SCALE GENOMIC DNA]</scope>
    <source>
        <strain evidence="6 7">B4</strain>
    </source>
</reference>
<evidence type="ECO:0000256" key="2">
    <source>
        <dbReference type="ARBA" id="ARBA00023015"/>
    </source>
</evidence>
<dbReference type="InterPro" id="IPR005119">
    <property type="entry name" value="LysR_subst-bd"/>
</dbReference>
<dbReference type="PATRIC" id="fig|1246301.3.peg.2273"/>
<dbReference type="InterPro" id="IPR036390">
    <property type="entry name" value="WH_DNA-bd_sf"/>
</dbReference>
<dbReference type="InterPro" id="IPR036388">
    <property type="entry name" value="WH-like_DNA-bd_sf"/>
</dbReference>
<evidence type="ECO:0000313" key="7">
    <source>
        <dbReference type="Proteomes" id="UP000016223"/>
    </source>
</evidence>
<dbReference type="HOGENOM" id="CLU_039613_6_0_4"/>
<dbReference type="AlphaFoldDB" id="T1X9W9"/>
<dbReference type="GO" id="GO:0003700">
    <property type="term" value="F:DNA-binding transcription factor activity"/>
    <property type="evidence" value="ECO:0007669"/>
    <property type="project" value="InterPro"/>
</dbReference>
<dbReference type="Gene3D" id="1.10.10.10">
    <property type="entry name" value="Winged helix-like DNA-binding domain superfamily/Winged helix DNA-binding domain"/>
    <property type="match status" value="1"/>
</dbReference>
<evidence type="ECO:0000259" key="5">
    <source>
        <dbReference type="PROSITE" id="PS50931"/>
    </source>
</evidence>
<dbReference type="PANTHER" id="PTHR30126:SF40">
    <property type="entry name" value="HTH-TYPE TRANSCRIPTIONAL REGULATOR GLTR"/>
    <property type="match status" value="1"/>
</dbReference>
<dbReference type="RefSeq" id="WP_021006859.1">
    <property type="nucleotide sequence ID" value="NC_022247.1"/>
</dbReference>
<evidence type="ECO:0000256" key="1">
    <source>
        <dbReference type="ARBA" id="ARBA00009437"/>
    </source>
</evidence>
<comment type="similarity">
    <text evidence="1">Belongs to the LysR transcriptional regulatory family.</text>
</comment>
<dbReference type="PROSITE" id="PS50931">
    <property type="entry name" value="HTH_LYSR"/>
    <property type="match status" value="1"/>
</dbReference>
<dbReference type="SUPFAM" id="SSF46785">
    <property type="entry name" value="Winged helix' DNA-binding domain"/>
    <property type="match status" value="1"/>
</dbReference>
<dbReference type="InterPro" id="IPR000847">
    <property type="entry name" value="LysR_HTH_N"/>
</dbReference>
<dbReference type="OrthoDB" id="8629427at2"/>
<dbReference type="KEGG" id="vpd:VAPA_1c22440"/>
<dbReference type="Gene3D" id="3.40.190.290">
    <property type="match status" value="1"/>
</dbReference>
<evidence type="ECO:0000313" key="6">
    <source>
        <dbReference type="EMBL" id="AGU49348.1"/>
    </source>
</evidence>
<gene>
    <name evidence="6" type="ORF">VAPA_1c22440</name>
</gene>
<dbReference type="GO" id="GO:0000976">
    <property type="term" value="F:transcription cis-regulatory region binding"/>
    <property type="evidence" value="ECO:0007669"/>
    <property type="project" value="TreeGrafter"/>
</dbReference>
<proteinExistence type="inferred from homology"/>
<dbReference type="Proteomes" id="UP000016223">
    <property type="component" value="Chromosome 1"/>
</dbReference>
<keyword evidence="3" id="KW-0238">DNA-binding</keyword>